<dbReference type="Proteomes" id="UP000244496">
    <property type="component" value="Chromosome"/>
</dbReference>
<dbReference type="EMBL" id="CP028918">
    <property type="protein sequence ID" value="AWB48444.1"/>
    <property type="molecule type" value="Genomic_DNA"/>
</dbReference>
<dbReference type="InterPro" id="IPR038573">
    <property type="entry name" value="BrnT_sf"/>
</dbReference>
<dbReference type="Gene3D" id="3.10.450.530">
    <property type="entry name" value="Ribonuclease toxin, BrnT, of type II toxin-antitoxin system"/>
    <property type="match status" value="1"/>
</dbReference>
<dbReference type="KEGG" id="geh:HYN69_07885"/>
<keyword evidence="2" id="KW-1185">Reference proteome</keyword>
<dbReference type="AlphaFoldDB" id="A0A2S0UKU7"/>
<evidence type="ECO:0000313" key="1">
    <source>
        <dbReference type="EMBL" id="AWB48444.1"/>
    </source>
</evidence>
<dbReference type="InterPro" id="IPR007460">
    <property type="entry name" value="BrnT_toxin"/>
</dbReference>
<organism evidence="1 2">
    <name type="scientific">Paragemmobacter aquarius</name>
    <dbReference type="NCBI Taxonomy" id="2169400"/>
    <lineage>
        <taxon>Bacteria</taxon>
        <taxon>Pseudomonadati</taxon>
        <taxon>Pseudomonadota</taxon>
        <taxon>Alphaproteobacteria</taxon>
        <taxon>Rhodobacterales</taxon>
        <taxon>Paracoccaceae</taxon>
        <taxon>Paragemmobacter</taxon>
    </lineage>
</organism>
<accession>A0A2S0UKU7</accession>
<evidence type="ECO:0000313" key="2">
    <source>
        <dbReference type="Proteomes" id="UP000244496"/>
    </source>
</evidence>
<name>A0A2S0UKU7_9RHOB</name>
<dbReference type="OrthoDB" id="839663at2"/>
<gene>
    <name evidence="1" type="ORF">HYN69_07885</name>
</gene>
<sequence length="94" mass="10701">MQIEYDAAKRQETLALRGIDMADARVVFAGPCVTAEDGRFEYGEPRFLTVGFLRQRMVIVAWTPRGDNCRVISMRKANDREISRYAVALRAIYG</sequence>
<proteinExistence type="predicted"/>
<dbReference type="RefSeq" id="WP_108435263.1">
    <property type="nucleotide sequence ID" value="NZ_CP028918.1"/>
</dbReference>
<protein>
    <submittedName>
        <fullName evidence="1">Uncharacterized protein</fullName>
    </submittedName>
</protein>
<reference evidence="1 2" key="1">
    <citation type="submission" date="2018-04" db="EMBL/GenBank/DDBJ databases">
        <title>Genome sequencing of Gemmobacter.</title>
        <authorList>
            <person name="Yi H."/>
            <person name="Baek M.-G."/>
        </authorList>
    </citation>
    <scope>NUCLEOTIDE SEQUENCE [LARGE SCALE GENOMIC DNA]</scope>
    <source>
        <strain evidence="1 2">HYN0069</strain>
    </source>
</reference>
<dbReference type="Pfam" id="PF04365">
    <property type="entry name" value="BrnT_toxin"/>
    <property type="match status" value="1"/>
</dbReference>